<evidence type="ECO:0000313" key="1">
    <source>
        <dbReference type="EMBL" id="KAJ1130816.1"/>
    </source>
</evidence>
<comment type="caution">
    <text evidence="1">The sequence shown here is derived from an EMBL/GenBank/DDBJ whole genome shotgun (WGS) entry which is preliminary data.</text>
</comment>
<protein>
    <submittedName>
        <fullName evidence="1">Uncharacterized protein</fullName>
    </submittedName>
</protein>
<evidence type="ECO:0000313" key="2">
    <source>
        <dbReference type="Proteomes" id="UP001066276"/>
    </source>
</evidence>
<dbReference type="AlphaFoldDB" id="A0AAV7PRN2"/>
<dbReference type="Proteomes" id="UP001066276">
    <property type="component" value="Chromosome 7"/>
</dbReference>
<proteinExistence type="predicted"/>
<sequence length="83" mass="9296">MDVCVCTQCSKEADDSWATFHVDFKSSASVLLNKLRCFEPTRPWEKEPLRCMRALAISIHNMCSNRACTPASLDSCLALTGWP</sequence>
<accession>A0AAV7PRN2</accession>
<dbReference type="EMBL" id="JANPWB010000011">
    <property type="protein sequence ID" value="KAJ1130816.1"/>
    <property type="molecule type" value="Genomic_DNA"/>
</dbReference>
<gene>
    <name evidence="1" type="ORF">NDU88_009163</name>
</gene>
<organism evidence="1 2">
    <name type="scientific">Pleurodeles waltl</name>
    <name type="common">Iberian ribbed newt</name>
    <dbReference type="NCBI Taxonomy" id="8319"/>
    <lineage>
        <taxon>Eukaryota</taxon>
        <taxon>Metazoa</taxon>
        <taxon>Chordata</taxon>
        <taxon>Craniata</taxon>
        <taxon>Vertebrata</taxon>
        <taxon>Euteleostomi</taxon>
        <taxon>Amphibia</taxon>
        <taxon>Batrachia</taxon>
        <taxon>Caudata</taxon>
        <taxon>Salamandroidea</taxon>
        <taxon>Salamandridae</taxon>
        <taxon>Pleurodelinae</taxon>
        <taxon>Pleurodeles</taxon>
    </lineage>
</organism>
<name>A0AAV7PRN2_PLEWA</name>
<keyword evidence="2" id="KW-1185">Reference proteome</keyword>
<reference evidence="1" key="1">
    <citation type="journal article" date="2022" name="bioRxiv">
        <title>Sequencing and chromosome-scale assembly of the giantPleurodeles waltlgenome.</title>
        <authorList>
            <person name="Brown T."/>
            <person name="Elewa A."/>
            <person name="Iarovenko S."/>
            <person name="Subramanian E."/>
            <person name="Araus A.J."/>
            <person name="Petzold A."/>
            <person name="Susuki M."/>
            <person name="Suzuki K.-i.T."/>
            <person name="Hayashi T."/>
            <person name="Toyoda A."/>
            <person name="Oliveira C."/>
            <person name="Osipova E."/>
            <person name="Leigh N.D."/>
            <person name="Simon A."/>
            <person name="Yun M.H."/>
        </authorList>
    </citation>
    <scope>NUCLEOTIDE SEQUENCE</scope>
    <source>
        <strain evidence="1">20211129_DDA</strain>
        <tissue evidence="1">Liver</tissue>
    </source>
</reference>